<dbReference type="Proteomes" id="UP000299102">
    <property type="component" value="Unassembled WGS sequence"/>
</dbReference>
<feature type="compositionally biased region" description="Basic and acidic residues" evidence="1">
    <location>
        <begin position="10"/>
        <end position="24"/>
    </location>
</feature>
<sequence>MSSKKTHGKRHEEATRRTPRDTRIRSMPAHSRHCTPDHYEMWKHGKWRQKPAAPWATAPGASGLQKDA</sequence>
<reference evidence="2 3" key="1">
    <citation type="journal article" date="2019" name="Commun. Biol.">
        <title>The bagworm genome reveals a unique fibroin gene that provides high tensile strength.</title>
        <authorList>
            <person name="Kono N."/>
            <person name="Nakamura H."/>
            <person name="Ohtoshi R."/>
            <person name="Tomita M."/>
            <person name="Numata K."/>
            <person name="Arakawa K."/>
        </authorList>
    </citation>
    <scope>NUCLEOTIDE SEQUENCE [LARGE SCALE GENOMIC DNA]</scope>
</reference>
<dbReference type="AlphaFoldDB" id="A0A4C1V4D4"/>
<feature type="compositionally biased region" description="Basic and acidic residues" evidence="1">
    <location>
        <begin position="34"/>
        <end position="43"/>
    </location>
</feature>
<organism evidence="2 3">
    <name type="scientific">Eumeta variegata</name>
    <name type="common">Bagworm moth</name>
    <name type="synonym">Eumeta japonica</name>
    <dbReference type="NCBI Taxonomy" id="151549"/>
    <lineage>
        <taxon>Eukaryota</taxon>
        <taxon>Metazoa</taxon>
        <taxon>Ecdysozoa</taxon>
        <taxon>Arthropoda</taxon>
        <taxon>Hexapoda</taxon>
        <taxon>Insecta</taxon>
        <taxon>Pterygota</taxon>
        <taxon>Neoptera</taxon>
        <taxon>Endopterygota</taxon>
        <taxon>Lepidoptera</taxon>
        <taxon>Glossata</taxon>
        <taxon>Ditrysia</taxon>
        <taxon>Tineoidea</taxon>
        <taxon>Psychidae</taxon>
        <taxon>Oiketicinae</taxon>
        <taxon>Eumeta</taxon>
    </lineage>
</organism>
<name>A0A4C1V4D4_EUMVA</name>
<keyword evidence="3" id="KW-1185">Reference proteome</keyword>
<evidence type="ECO:0000313" key="2">
    <source>
        <dbReference type="EMBL" id="GBP33449.1"/>
    </source>
</evidence>
<proteinExistence type="predicted"/>
<evidence type="ECO:0000313" key="3">
    <source>
        <dbReference type="Proteomes" id="UP000299102"/>
    </source>
</evidence>
<feature type="region of interest" description="Disordered" evidence="1">
    <location>
        <begin position="1"/>
        <end position="68"/>
    </location>
</feature>
<protein>
    <submittedName>
        <fullName evidence="2">Uncharacterized protein</fullName>
    </submittedName>
</protein>
<comment type="caution">
    <text evidence="2">The sequence shown here is derived from an EMBL/GenBank/DDBJ whole genome shotgun (WGS) entry which is preliminary data.</text>
</comment>
<gene>
    <name evidence="2" type="ORF">EVAR_23852_1</name>
</gene>
<dbReference type="EMBL" id="BGZK01000274">
    <property type="protein sequence ID" value="GBP33449.1"/>
    <property type="molecule type" value="Genomic_DNA"/>
</dbReference>
<accession>A0A4C1V4D4</accession>
<evidence type="ECO:0000256" key="1">
    <source>
        <dbReference type="SAM" id="MobiDB-lite"/>
    </source>
</evidence>